<evidence type="ECO:0000313" key="7">
    <source>
        <dbReference type="EMBL" id="ESQ34312.1"/>
    </source>
</evidence>
<name>V4KW92_EUTSA</name>
<dbReference type="Gramene" id="ESQ34312">
    <property type="protein sequence ID" value="ESQ34312"/>
    <property type="gene ID" value="EUTSA_v10009898mg"/>
</dbReference>
<feature type="chain" id="PRO_5025085328" description="S-protein homolog" evidence="6">
    <location>
        <begin position="26"/>
        <end position="151"/>
    </location>
</feature>
<dbReference type="Proteomes" id="UP000030689">
    <property type="component" value="Unassembled WGS sequence"/>
</dbReference>
<reference evidence="7 8" key="1">
    <citation type="journal article" date="2013" name="Front. Plant Sci.">
        <title>The Reference Genome of the Halophytic Plant Eutrema salsugineum.</title>
        <authorList>
            <person name="Yang R."/>
            <person name="Jarvis D.E."/>
            <person name="Chen H."/>
            <person name="Beilstein M.A."/>
            <person name="Grimwood J."/>
            <person name="Jenkins J."/>
            <person name="Shu S."/>
            <person name="Prochnik S."/>
            <person name="Xin M."/>
            <person name="Ma C."/>
            <person name="Schmutz J."/>
            <person name="Wing R.A."/>
            <person name="Mitchell-Olds T."/>
            <person name="Schumaker K.S."/>
            <person name="Wang X."/>
        </authorList>
    </citation>
    <scope>NUCLEOTIDE SEQUENCE [LARGE SCALE GENOMIC DNA]</scope>
</reference>
<comment type="subcellular location">
    <subcellularLocation>
        <location evidence="1 6">Secreted</location>
    </subcellularLocation>
</comment>
<keyword evidence="8" id="KW-1185">Reference proteome</keyword>
<keyword evidence="4 6" id="KW-0964">Secreted</keyword>
<keyword evidence="3 6" id="KW-0713">Self-incompatibility</keyword>
<dbReference type="Pfam" id="PF05938">
    <property type="entry name" value="Self-incomp_S1"/>
    <property type="match status" value="1"/>
</dbReference>
<dbReference type="InterPro" id="IPR010264">
    <property type="entry name" value="Self-incomp_S1"/>
</dbReference>
<evidence type="ECO:0000256" key="1">
    <source>
        <dbReference type="ARBA" id="ARBA00004613"/>
    </source>
</evidence>
<dbReference type="GO" id="GO:0060320">
    <property type="term" value="P:rejection of self pollen"/>
    <property type="evidence" value="ECO:0007669"/>
    <property type="project" value="UniProtKB-KW"/>
</dbReference>
<dbReference type="OrthoDB" id="1848419at2759"/>
<proteinExistence type="inferred from homology"/>
<organism evidence="7 8">
    <name type="scientific">Eutrema salsugineum</name>
    <name type="common">Saltwater cress</name>
    <name type="synonym">Sisymbrium salsugineum</name>
    <dbReference type="NCBI Taxonomy" id="72664"/>
    <lineage>
        <taxon>Eukaryota</taxon>
        <taxon>Viridiplantae</taxon>
        <taxon>Streptophyta</taxon>
        <taxon>Embryophyta</taxon>
        <taxon>Tracheophyta</taxon>
        <taxon>Spermatophyta</taxon>
        <taxon>Magnoliopsida</taxon>
        <taxon>eudicotyledons</taxon>
        <taxon>Gunneridae</taxon>
        <taxon>Pentapetalae</taxon>
        <taxon>rosids</taxon>
        <taxon>malvids</taxon>
        <taxon>Brassicales</taxon>
        <taxon>Brassicaceae</taxon>
        <taxon>Eutremeae</taxon>
        <taxon>Eutrema</taxon>
    </lineage>
</organism>
<dbReference type="PANTHER" id="PTHR31232">
    <property type="match status" value="1"/>
</dbReference>
<dbReference type="eggNOG" id="ENOG502R1J3">
    <property type="taxonomic scope" value="Eukaryota"/>
</dbReference>
<dbReference type="OMA" id="NICHTWN"/>
<comment type="similarity">
    <text evidence="2 6">Belongs to the plant self-incompatibility (S1) protein family.</text>
</comment>
<accession>V4KW92</accession>
<evidence type="ECO:0000256" key="5">
    <source>
        <dbReference type="ARBA" id="ARBA00022729"/>
    </source>
</evidence>
<sequence length="151" mass="17144">MVSSTKHHFFFVLITFIILLRTSLSVGHISSADGELPFSPKHVVIINKLTSRAGLVLHCTNKKKDLGFKAILVDESFDFTFRVNLRKTTQYTCTFSWAEYVKTFDIFRADRDDSTKSKIGICRECVWHISETGPCRVRSDGGAPFCFPWAS</sequence>
<evidence type="ECO:0000256" key="3">
    <source>
        <dbReference type="ARBA" id="ARBA00022471"/>
    </source>
</evidence>
<keyword evidence="5 6" id="KW-0732">Signal</keyword>
<dbReference type="EMBL" id="KI517683">
    <property type="protein sequence ID" value="ESQ34312.1"/>
    <property type="molecule type" value="Genomic_DNA"/>
</dbReference>
<evidence type="ECO:0000313" key="8">
    <source>
        <dbReference type="Proteomes" id="UP000030689"/>
    </source>
</evidence>
<dbReference type="PANTHER" id="PTHR31232:SF158">
    <property type="entry name" value="S-PROTEIN HOMOLOG"/>
    <property type="match status" value="1"/>
</dbReference>
<dbReference type="KEGG" id="eus:EUTSA_v10009898mg"/>
<dbReference type="AlphaFoldDB" id="V4KW92"/>
<evidence type="ECO:0000256" key="6">
    <source>
        <dbReference type="RuleBase" id="RU367044"/>
    </source>
</evidence>
<evidence type="ECO:0000256" key="2">
    <source>
        <dbReference type="ARBA" id="ARBA00005581"/>
    </source>
</evidence>
<gene>
    <name evidence="7" type="ORF">EUTSA_v10009898mg</name>
</gene>
<feature type="signal peptide" evidence="6">
    <location>
        <begin position="1"/>
        <end position="25"/>
    </location>
</feature>
<dbReference type="GO" id="GO:0005576">
    <property type="term" value="C:extracellular region"/>
    <property type="evidence" value="ECO:0007669"/>
    <property type="project" value="UniProtKB-SubCell"/>
</dbReference>
<evidence type="ECO:0000256" key="4">
    <source>
        <dbReference type="ARBA" id="ARBA00022525"/>
    </source>
</evidence>
<protein>
    <recommendedName>
        <fullName evidence="6">S-protein homolog</fullName>
    </recommendedName>
</protein>